<dbReference type="InterPro" id="IPR011333">
    <property type="entry name" value="SKP1/BTB/POZ_sf"/>
</dbReference>
<proteinExistence type="predicted"/>
<protein>
    <recommendedName>
        <fullName evidence="3">BTB domain-containing protein</fullName>
    </recommendedName>
</protein>
<keyword evidence="2" id="KW-0677">Repeat</keyword>
<dbReference type="SUPFAM" id="SSF54695">
    <property type="entry name" value="POZ domain"/>
    <property type="match status" value="1"/>
</dbReference>
<name>A0ABQ9DYG8_TEGGR</name>
<feature type="domain" description="BTB" evidence="3">
    <location>
        <begin position="69"/>
        <end position="136"/>
    </location>
</feature>
<dbReference type="Pfam" id="PF00651">
    <property type="entry name" value="BTB"/>
    <property type="match status" value="1"/>
</dbReference>
<dbReference type="SUPFAM" id="SSF117281">
    <property type="entry name" value="Kelch motif"/>
    <property type="match status" value="2"/>
</dbReference>
<dbReference type="PROSITE" id="PS50097">
    <property type="entry name" value="BTB"/>
    <property type="match status" value="1"/>
</dbReference>
<comment type="caution">
    <text evidence="4">The sequence shown here is derived from an EMBL/GenBank/DDBJ whole genome shotgun (WGS) entry which is preliminary data.</text>
</comment>
<sequence length="606" mass="67759">MEEESQQNELSGVNVLSTMKRYLVHQTYNATTYQQNKMEGEVPDSFHSMNHSERMMKKMEGFVSKRTLCDVVLVAGNKRIPAHRLILSAASDYFAAMFTNDVREATMEEIKMKDVDPDSLAALVDYAYTGKISLQEETVENLLSTSCLLQLSEVAEACCNYLMKQLHPSNCIGIRQFADAQGCTDLYKVANNYLMDNFVQVMHNQEYLVLPADELCRLLASDDLNVPDEETIFQALIMWTKHDITNRQKYLSKLLSHIKLPLMSPQFIADHVETNPLFHDDRECQVLIMEALKYHLLPERRPSFQSPRTKPRKSTVGAMYAVGGMDCMKGATTIEMYDLRTNTWTQVANMNGRRLQFGVAVIEDKLFIVGGRDGLKTLNTVECYDPKKKTWCLMPPMSTHRHGLGVGVLEGPMYAVGGHDGWSYLNTVERWDPQARQWSYVAPMSTPRSTVGVAVLMGKLYSVGGRDGSSCLKTVECFDPHTNKWLPCTPMSKRRGGVGVATCGGCIYAVGGHEAPATNPTCCRFDCAERYDPKTDQWTMIAAISSPRDAVGVCILGDKVFAVGGYDGQQYLQDVECYDPVNNEWAKMAPLCTGRAGACVVHVGHR</sequence>
<dbReference type="InterPro" id="IPR017096">
    <property type="entry name" value="BTB-kelch_protein"/>
</dbReference>
<dbReference type="PANTHER" id="PTHR45632">
    <property type="entry name" value="LD33804P"/>
    <property type="match status" value="1"/>
</dbReference>
<dbReference type="Pfam" id="PF24681">
    <property type="entry name" value="Kelch_KLHDC2_KLHL20_DRC7"/>
    <property type="match status" value="1"/>
</dbReference>
<dbReference type="CDD" id="cd18444">
    <property type="entry name" value="BACK_KLHL1_like"/>
    <property type="match status" value="1"/>
</dbReference>
<dbReference type="PANTHER" id="PTHR45632:SF3">
    <property type="entry name" value="KELCH-LIKE PROTEIN 32"/>
    <property type="match status" value="1"/>
</dbReference>
<dbReference type="Gene3D" id="3.30.710.10">
    <property type="entry name" value="Potassium Channel Kv1.1, Chain A"/>
    <property type="match status" value="1"/>
</dbReference>
<dbReference type="PIRSF" id="PIRSF037037">
    <property type="entry name" value="Kelch-like_protein_gigaxonin"/>
    <property type="match status" value="1"/>
</dbReference>
<evidence type="ECO:0000313" key="5">
    <source>
        <dbReference type="Proteomes" id="UP001217089"/>
    </source>
</evidence>
<evidence type="ECO:0000259" key="3">
    <source>
        <dbReference type="PROSITE" id="PS50097"/>
    </source>
</evidence>
<evidence type="ECO:0000256" key="1">
    <source>
        <dbReference type="ARBA" id="ARBA00022441"/>
    </source>
</evidence>
<dbReference type="Proteomes" id="UP001217089">
    <property type="component" value="Unassembled WGS sequence"/>
</dbReference>
<evidence type="ECO:0000313" key="4">
    <source>
        <dbReference type="EMBL" id="KAJ8298278.1"/>
    </source>
</evidence>
<keyword evidence="5" id="KW-1185">Reference proteome</keyword>
<dbReference type="Gene3D" id="2.120.10.80">
    <property type="entry name" value="Kelch-type beta propeller"/>
    <property type="match status" value="2"/>
</dbReference>
<dbReference type="SMART" id="SM00225">
    <property type="entry name" value="BTB"/>
    <property type="match status" value="1"/>
</dbReference>
<reference evidence="4 5" key="1">
    <citation type="submission" date="2022-12" db="EMBL/GenBank/DDBJ databases">
        <title>Chromosome-level genome of Tegillarca granosa.</title>
        <authorList>
            <person name="Kim J."/>
        </authorList>
    </citation>
    <scope>NUCLEOTIDE SEQUENCE [LARGE SCALE GENOMIC DNA]</scope>
    <source>
        <strain evidence="4">Teg-2019</strain>
        <tissue evidence="4">Adductor muscle</tissue>
    </source>
</reference>
<dbReference type="Pfam" id="PF07707">
    <property type="entry name" value="BACK"/>
    <property type="match status" value="1"/>
</dbReference>
<dbReference type="SMART" id="SM00875">
    <property type="entry name" value="BACK"/>
    <property type="match status" value="1"/>
</dbReference>
<accession>A0ABQ9DYG8</accession>
<dbReference type="InterPro" id="IPR000210">
    <property type="entry name" value="BTB/POZ_dom"/>
</dbReference>
<gene>
    <name evidence="4" type="ORF">KUTeg_024809</name>
</gene>
<evidence type="ECO:0000256" key="2">
    <source>
        <dbReference type="ARBA" id="ARBA00022737"/>
    </source>
</evidence>
<dbReference type="InterPro" id="IPR011705">
    <property type="entry name" value="BACK"/>
</dbReference>
<dbReference type="Gene3D" id="1.25.40.420">
    <property type="match status" value="1"/>
</dbReference>
<keyword evidence="1" id="KW-0880">Kelch repeat</keyword>
<dbReference type="EMBL" id="JARBDR010000923">
    <property type="protein sequence ID" value="KAJ8298278.1"/>
    <property type="molecule type" value="Genomic_DNA"/>
</dbReference>
<dbReference type="InterPro" id="IPR006652">
    <property type="entry name" value="Kelch_1"/>
</dbReference>
<dbReference type="CDD" id="cd18234">
    <property type="entry name" value="BTB_POZ_KLHL1-like"/>
    <property type="match status" value="1"/>
</dbReference>
<dbReference type="InterPro" id="IPR015915">
    <property type="entry name" value="Kelch-typ_b-propeller"/>
</dbReference>
<dbReference type="SMART" id="SM00612">
    <property type="entry name" value="Kelch"/>
    <property type="match status" value="6"/>
</dbReference>
<dbReference type="Pfam" id="PF01344">
    <property type="entry name" value="Kelch_1"/>
    <property type="match status" value="1"/>
</dbReference>
<organism evidence="4 5">
    <name type="scientific">Tegillarca granosa</name>
    <name type="common">Malaysian cockle</name>
    <name type="synonym">Anadara granosa</name>
    <dbReference type="NCBI Taxonomy" id="220873"/>
    <lineage>
        <taxon>Eukaryota</taxon>
        <taxon>Metazoa</taxon>
        <taxon>Spiralia</taxon>
        <taxon>Lophotrochozoa</taxon>
        <taxon>Mollusca</taxon>
        <taxon>Bivalvia</taxon>
        <taxon>Autobranchia</taxon>
        <taxon>Pteriomorphia</taxon>
        <taxon>Arcoida</taxon>
        <taxon>Arcoidea</taxon>
        <taxon>Arcidae</taxon>
        <taxon>Tegillarca</taxon>
    </lineage>
</organism>